<organism evidence="2 3">
    <name type="scientific">Skeletonema marinoi</name>
    <dbReference type="NCBI Taxonomy" id="267567"/>
    <lineage>
        <taxon>Eukaryota</taxon>
        <taxon>Sar</taxon>
        <taxon>Stramenopiles</taxon>
        <taxon>Ochrophyta</taxon>
        <taxon>Bacillariophyta</taxon>
        <taxon>Coscinodiscophyceae</taxon>
        <taxon>Thalassiosirophycidae</taxon>
        <taxon>Thalassiosirales</taxon>
        <taxon>Skeletonemataceae</taxon>
        <taxon>Skeletonema</taxon>
        <taxon>Skeletonema marinoi-dohrnii complex</taxon>
    </lineage>
</organism>
<dbReference type="EMBL" id="JATAAI010000018">
    <property type="protein sequence ID" value="KAK1739494.1"/>
    <property type="molecule type" value="Genomic_DNA"/>
</dbReference>
<feature type="compositionally biased region" description="Basic and acidic residues" evidence="1">
    <location>
        <begin position="209"/>
        <end position="220"/>
    </location>
</feature>
<feature type="region of interest" description="Disordered" evidence="1">
    <location>
        <begin position="426"/>
        <end position="446"/>
    </location>
</feature>
<feature type="compositionally biased region" description="Low complexity" evidence="1">
    <location>
        <begin position="554"/>
        <end position="566"/>
    </location>
</feature>
<keyword evidence="3" id="KW-1185">Reference proteome</keyword>
<evidence type="ECO:0000256" key="1">
    <source>
        <dbReference type="SAM" id="MobiDB-lite"/>
    </source>
</evidence>
<feature type="region of interest" description="Disordered" evidence="1">
    <location>
        <begin position="504"/>
        <end position="581"/>
    </location>
</feature>
<feature type="compositionally biased region" description="Polar residues" evidence="1">
    <location>
        <begin position="531"/>
        <end position="543"/>
    </location>
</feature>
<feature type="compositionally biased region" description="Low complexity" evidence="1">
    <location>
        <begin position="221"/>
        <end position="240"/>
    </location>
</feature>
<reference evidence="2" key="1">
    <citation type="submission" date="2023-06" db="EMBL/GenBank/DDBJ databases">
        <title>Survivors Of The Sea: Transcriptome response of Skeletonema marinoi to long-term dormancy.</title>
        <authorList>
            <person name="Pinder M.I.M."/>
            <person name="Kourtchenko O."/>
            <person name="Robertson E.K."/>
            <person name="Larsson T."/>
            <person name="Maumus F."/>
            <person name="Osuna-Cruz C.M."/>
            <person name="Vancaester E."/>
            <person name="Stenow R."/>
            <person name="Vandepoele K."/>
            <person name="Ploug H."/>
            <person name="Bruchert V."/>
            <person name="Godhe A."/>
            <person name="Topel M."/>
        </authorList>
    </citation>
    <scope>NUCLEOTIDE SEQUENCE</scope>
    <source>
        <strain evidence="2">R05AC</strain>
    </source>
</reference>
<feature type="region of interest" description="Disordered" evidence="1">
    <location>
        <begin position="67"/>
        <end position="161"/>
    </location>
</feature>
<feature type="compositionally biased region" description="Low complexity" evidence="1">
    <location>
        <begin position="125"/>
        <end position="135"/>
    </location>
</feature>
<comment type="caution">
    <text evidence="2">The sequence shown here is derived from an EMBL/GenBank/DDBJ whole genome shotgun (WGS) entry which is preliminary data.</text>
</comment>
<feature type="compositionally biased region" description="Low complexity" evidence="1">
    <location>
        <begin position="268"/>
        <end position="297"/>
    </location>
</feature>
<dbReference type="Proteomes" id="UP001224775">
    <property type="component" value="Unassembled WGS sequence"/>
</dbReference>
<dbReference type="AlphaFoldDB" id="A0AAD8Y4H5"/>
<evidence type="ECO:0000313" key="2">
    <source>
        <dbReference type="EMBL" id="KAK1739494.1"/>
    </source>
</evidence>
<feature type="region of interest" description="Disordered" evidence="1">
    <location>
        <begin position="652"/>
        <end position="674"/>
    </location>
</feature>
<evidence type="ECO:0000313" key="3">
    <source>
        <dbReference type="Proteomes" id="UP001224775"/>
    </source>
</evidence>
<feature type="region of interest" description="Disordered" evidence="1">
    <location>
        <begin position="206"/>
        <end position="342"/>
    </location>
</feature>
<feature type="compositionally biased region" description="Gly residues" evidence="1">
    <location>
        <begin position="69"/>
        <end position="81"/>
    </location>
</feature>
<accession>A0AAD8Y4H5</accession>
<gene>
    <name evidence="2" type="ORF">QTG54_010037</name>
</gene>
<proteinExistence type="predicted"/>
<name>A0AAD8Y4H5_9STRA</name>
<protein>
    <submittedName>
        <fullName evidence="2">Uncharacterized protein</fullName>
    </submittedName>
</protein>
<feature type="compositionally biased region" description="Polar residues" evidence="1">
    <location>
        <begin position="90"/>
        <end position="103"/>
    </location>
</feature>
<sequence>MADNNISIRTRIRKASTSINPEFGPSIESLLTFVSSSSSQSSSWKKRSDGDSSIVITPLSILNGASSSAGGGGASSGGNGGNAAWRSASPLRSQSAPRGLSSSHRNRSFNRGHPPLLVRAGPNGSSAASMTNSSSVGRRSPVTAGDRKNYGGSIGVAGGRLEMDLSNDSKLEAEEDGMVDISLEDNNKSNHNNNGSSGIMMELETELSSSKDDETREDKLLPPTQSQLQQQQRQRCSTSPLPIVRSGSGLSMPANVGVSGPQDQYRLNNNLSSNNSIGSSNSRALSRSINARSRSINKNMRARSRSRGGGGGGGSDSLTSSGRNRSGRPLSRGGAISLSGRRMRSAGAANAFNTATVVCDDNDSLDHSSHKYHDEEMMITEAMSVLLKDIISVRHETPTSSKNKSAAATAGELYSPHAITRVESFTPPTLPPPSQPLYRPGSKLSTTSQPLSASAHCGMMNSYRIYIHTRMNGYLEFNFDNNSNSYEVVLAYLRCHLRNGMVPPDDNDSVPVGSTSGGVGNATPRGLGQPVNLTRTKSYSNKVTPKDNGGGDDATVTSVSTASISSQHKLESQVPLISRSNSSNPIERLQTKAINRQLQQEHTPMNSMKHNVSGWLSSIVDCASFGCCQDTTVTPEDKAVLYNGNGIQSTPLRKSQSRVQQQQSMTPRSKALKSNGIGGLSFEVETVTSNMSGF</sequence>